<dbReference type="SFLD" id="SFLDG01139">
    <property type="entry name" value="C2.A:_Pyridoxal_Phosphate_Phos"/>
    <property type="match status" value="1"/>
</dbReference>
<evidence type="ECO:0000256" key="7">
    <source>
        <dbReference type="PIRSR" id="PIRSR000915-2"/>
    </source>
</evidence>
<evidence type="ECO:0000256" key="2">
    <source>
        <dbReference type="ARBA" id="ARBA00022723"/>
    </source>
</evidence>
<protein>
    <recommendedName>
        <fullName evidence="5">Acid sugar phosphatase</fullName>
        <ecNumber evidence="5">3.1.3.-</ecNumber>
    </recommendedName>
</protein>
<feature type="binding site" evidence="8">
    <location>
        <position position="206"/>
    </location>
    <ligand>
        <name>Mg(2+)</name>
        <dbReference type="ChEBI" id="CHEBI:18420"/>
    </ligand>
</feature>
<dbReference type="KEGG" id="hli:HLI_17305"/>
<keyword evidence="2 5" id="KW-0479">Metal-binding</keyword>
<keyword evidence="4 5" id="KW-0460">Magnesium</keyword>
<dbReference type="InterPro" id="IPR023214">
    <property type="entry name" value="HAD_sf"/>
</dbReference>
<dbReference type="OrthoDB" id="9810449at2"/>
<dbReference type="InterPro" id="IPR006439">
    <property type="entry name" value="HAD-SF_hydro_IA"/>
</dbReference>
<dbReference type="AlphaFoldDB" id="A0A410MGI8"/>
<gene>
    <name evidence="9" type="ORF">HLI_17305</name>
</gene>
<dbReference type="Pfam" id="PF13344">
    <property type="entry name" value="Hydrolase_6"/>
    <property type="match status" value="1"/>
</dbReference>
<comment type="similarity">
    <text evidence="1 5">Belongs to the HAD-like hydrolase superfamily. NagD family.</text>
</comment>
<feature type="binding site" evidence="7">
    <location>
        <position position="181"/>
    </location>
    <ligand>
        <name>substrate</name>
    </ligand>
</feature>
<dbReference type="FunFam" id="3.40.50.1000:FF:000053">
    <property type="entry name" value="TIGR01457 family HAD hydrolase"/>
    <property type="match status" value="1"/>
</dbReference>
<dbReference type="InterPro" id="IPR036412">
    <property type="entry name" value="HAD-like_sf"/>
</dbReference>
<evidence type="ECO:0000313" key="9">
    <source>
        <dbReference type="EMBL" id="QAS53842.1"/>
    </source>
</evidence>
<dbReference type="PIRSF" id="PIRSF000915">
    <property type="entry name" value="PGP-type_phosphatase"/>
    <property type="match status" value="1"/>
</dbReference>
<evidence type="ECO:0000256" key="8">
    <source>
        <dbReference type="PIRSR" id="PIRSR000915-3"/>
    </source>
</evidence>
<dbReference type="InterPro" id="IPR006357">
    <property type="entry name" value="HAD-SF_hydro_IIA"/>
</dbReference>
<feature type="active site" description="Proton donor" evidence="6">
    <location>
        <position position="12"/>
    </location>
</feature>
<proteinExistence type="inferred from homology"/>
<comment type="function">
    <text evidence="5">Catalyzes the dephosphorylation of 2-6 carbon acid sugars in vitro.</text>
</comment>
<evidence type="ECO:0000256" key="1">
    <source>
        <dbReference type="ARBA" id="ARBA00006696"/>
    </source>
</evidence>
<dbReference type="SFLD" id="SFLDS00003">
    <property type="entry name" value="Haloacid_Dehalogenase"/>
    <property type="match status" value="1"/>
</dbReference>
<dbReference type="GO" id="GO:0016791">
    <property type="term" value="F:phosphatase activity"/>
    <property type="evidence" value="ECO:0007669"/>
    <property type="project" value="TreeGrafter"/>
</dbReference>
<evidence type="ECO:0000256" key="6">
    <source>
        <dbReference type="PIRSR" id="PIRSR000915-1"/>
    </source>
</evidence>
<dbReference type="Pfam" id="PF13242">
    <property type="entry name" value="Hydrolase_like"/>
    <property type="match status" value="1"/>
</dbReference>
<dbReference type="InterPro" id="IPR006354">
    <property type="entry name" value="HAD-SF_hydro_IIA_hyp1"/>
</dbReference>
<comment type="cofactor">
    <cofactor evidence="8">
        <name>Mg(2+)</name>
        <dbReference type="ChEBI" id="CHEBI:18420"/>
    </cofactor>
    <text evidence="8">Divalent metal ions. Mg(2+) is the most effective.</text>
</comment>
<dbReference type="NCBIfam" id="TIGR01457">
    <property type="entry name" value="HAD-SF-IIA-hyp2"/>
    <property type="match status" value="1"/>
</dbReference>
<dbReference type="SUPFAM" id="SSF56784">
    <property type="entry name" value="HAD-like"/>
    <property type="match status" value="1"/>
</dbReference>
<dbReference type="EMBL" id="CP026118">
    <property type="protein sequence ID" value="QAS53842.1"/>
    <property type="molecule type" value="Genomic_DNA"/>
</dbReference>
<dbReference type="Gene3D" id="3.40.50.1000">
    <property type="entry name" value="HAD superfamily/HAD-like"/>
    <property type="match status" value="2"/>
</dbReference>
<dbReference type="NCBIfam" id="TIGR01549">
    <property type="entry name" value="HAD-SF-IA-v1"/>
    <property type="match status" value="1"/>
</dbReference>
<organism evidence="9 10">
    <name type="scientific">Halobacillus litoralis</name>
    <dbReference type="NCBI Taxonomy" id="45668"/>
    <lineage>
        <taxon>Bacteria</taxon>
        <taxon>Bacillati</taxon>
        <taxon>Bacillota</taxon>
        <taxon>Bacilli</taxon>
        <taxon>Bacillales</taxon>
        <taxon>Bacillaceae</taxon>
        <taxon>Halobacillus</taxon>
    </lineage>
</organism>
<evidence type="ECO:0000313" key="10">
    <source>
        <dbReference type="Proteomes" id="UP000287756"/>
    </source>
</evidence>
<dbReference type="Proteomes" id="UP000287756">
    <property type="component" value="Chromosome"/>
</dbReference>
<keyword evidence="3 9" id="KW-0378">Hydrolase</keyword>
<name>A0A410MGI8_9BACI</name>
<dbReference type="PANTHER" id="PTHR19288">
    <property type="entry name" value="4-NITROPHENYLPHOSPHATASE-RELATED"/>
    <property type="match status" value="1"/>
</dbReference>
<dbReference type="NCBIfam" id="TIGR01460">
    <property type="entry name" value="HAD-SF-IIA"/>
    <property type="match status" value="1"/>
</dbReference>
<dbReference type="PANTHER" id="PTHR19288:SF46">
    <property type="entry name" value="HALOACID DEHALOGENASE-LIKE HYDROLASE DOMAIN-CONTAINING PROTEIN 2"/>
    <property type="match status" value="1"/>
</dbReference>
<sequence length="261" mass="28937">MKDYKAYLIDLDGTMYKGDKKIDGSSEFVRYLKSKKLPYIFLTNNSSKTTGQIAEKLIKLGVEATEEQVYTSSIATAEYIKSENSSARVFVIGEHGLYDALENEGLLLVEKDADYVVIGIDREINYEKLTQACLEVRQGAVLLSTNGDIAIPTERGMVPGNGALTAVISVSTRTEPIFVGKPESLIMDRALKRLGYGREEVLMVGDNYNTDIKAGIRAGIDTLMVETGLSSFNDLTDDDVHPTYKCFDLFDWMKKSDGTTY</sequence>
<accession>A0A410MGI8</accession>
<dbReference type="EC" id="3.1.3.-" evidence="5"/>
<dbReference type="GO" id="GO:0046872">
    <property type="term" value="F:metal ion binding"/>
    <property type="evidence" value="ECO:0007669"/>
    <property type="project" value="UniProtKB-KW"/>
</dbReference>
<feature type="binding site" evidence="8">
    <location>
        <position position="12"/>
    </location>
    <ligand>
        <name>Mg(2+)</name>
        <dbReference type="ChEBI" id="CHEBI:18420"/>
    </ligand>
</feature>
<dbReference type="GO" id="GO:0005737">
    <property type="term" value="C:cytoplasm"/>
    <property type="evidence" value="ECO:0007669"/>
    <property type="project" value="TreeGrafter"/>
</dbReference>
<evidence type="ECO:0000256" key="5">
    <source>
        <dbReference type="PIRNR" id="PIRNR000915"/>
    </source>
</evidence>
<dbReference type="RefSeq" id="WP_128526114.1">
    <property type="nucleotide sequence ID" value="NZ_CP026118.1"/>
</dbReference>
<evidence type="ECO:0000256" key="3">
    <source>
        <dbReference type="ARBA" id="ARBA00022801"/>
    </source>
</evidence>
<dbReference type="CDD" id="cd07530">
    <property type="entry name" value="HAD_Pase_UmpH-like"/>
    <property type="match status" value="1"/>
</dbReference>
<evidence type="ECO:0000256" key="4">
    <source>
        <dbReference type="ARBA" id="ARBA00022842"/>
    </source>
</evidence>
<feature type="binding site" evidence="8">
    <location>
        <position position="10"/>
    </location>
    <ligand>
        <name>Mg(2+)</name>
        <dbReference type="ChEBI" id="CHEBI:18420"/>
    </ligand>
</feature>
<reference evidence="9 10" key="1">
    <citation type="submission" date="2018-01" db="EMBL/GenBank/DDBJ databases">
        <title>The whole genome sequencing and assembly of Halobacillus litoralis ERB031 strain.</title>
        <authorList>
            <person name="Lee S.-J."/>
            <person name="Park M.-K."/>
            <person name="Kim J.-Y."/>
            <person name="Lee Y.-J."/>
            <person name="Yi H."/>
            <person name="Bahn Y.-S."/>
            <person name="Kim J.F."/>
            <person name="Lee D.-W."/>
        </authorList>
    </citation>
    <scope>NUCLEOTIDE SEQUENCE [LARGE SCALE GENOMIC DNA]</scope>
    <source>
        <strain evidence="9 10">ERB 031</strain>
    </source>
</reference>
<feature type="active site" description="Nucleophile" evidence="6">
    <location>
        <position position="10"/>
    </location>
</feature>